<evidence type="ECO:0000259" key="2">
    <source>
        <dbReference type="SMART" id="SM00646"/>
    </source>
</evidence>
<sequence length="272" mass="30022">MIKRIFWDKGHGGQDAGAVGNGLQEKQLTHEIVEYAMDFLSSNYTGFIQKTSRTSDTYPSLTERARMANDWNADVFVSVHINAGGGSGYESYVHTTKASKASISLQNYLNNAILSAMRNFGNIKAHGGDMVREANYSVLRNTNAPAVLTENLYIDSSDSMYLKNEQFLKAVGQAHAIGVAKFLNLPSKSVPSKTPTPVQLPAKSEAIGTVKVLVDDLWYYNKPDWNAKVGKVKKGDVFTVVNKIKVNTAYMYHLISGTYITAATKYVKFTKK</sequence>
<evidence type="ECO:0000313" key="3">
    <source>
        <dbReference type="EMBL" id="WEA46790.1"/>
    </source>
</evidence>
<dbReference type="EMBL" id="CP118718">
    <property type="protein sequence ID" value="WEA46790.1"/>
    <property type="molecule type" value="Genomic_DNA"/>
</dbReference>
<dbReference type="AlphaFoldDB" id="A0ABD7X2E0"/>
<keyword evidence="1 3" id="KW-0378">Hydrolase</keyword>
<dbReference type="EC" id="3.5.1.28" evidence="3"/>
<dbReference type="PANTHER" id="PTHR30404:SF0">
    <property type="entry name" value="N-ACETYLMURAMOYL-L-ALANINE AMIDASE AMIC"/>
    <property type="match status" value="1"/>
</dbReference>
<accession>A0ABD7X2E0</accession>
<dbReference type="Proteomes" id="UP001220217">
    <property type="component" value="Chromosome"/>
</dbReference>
<feature type="domain" description="MurNAc-LAA" evidence="2">
    <location>
        <begin position="65"/>
        <end position="180"/>
    </location>
</feature>
<dbReference type="SMART" id="SM00646">
    <property type="entry name" value="Ami_3"/>
    <property type="match status" value="1"/>
</dbReference>
<organism evidence="3 4">
    <name type="scientific">Priestia aryabhattai</name>
    <name type="common">Bacillus aryabhattai</name>
    <dbReference type="NCBI Taxonomy" id="412384"/>
    <lineage>
        <taxon>Bacteria</taxon>
        <taxon>Bacillati</taxon>
        <taxon>Bacillota</taxon>
        <taxon>Bacilli</taxon>
        <taxon>Bacillales</taxon>
        <taxon>Bacillaceae</taxon>
        <taxon>Priestia</taxon>
    </lineage>
</organism>
<dbReference type="SUPFAM" id="SSF53187">
    <property type="entry name" value="Zn-dependent exopeptidases"/>
    <property type="match status" value="1"/>
</dbReference>
<name>A0ABD7X2E0_PRIAR</name>
<dbReference type="GO" id="GO:0008745">
    <property type="term" value="F:N-acetylmuramoyl-L-alanine amidase activity"/>
    <property type="evidence" value="ECO:0007669"/>
    <property type="project" value="UniProtKB-EC"/>
</dbReference>
<dbReference type="Pfam" id="PF01520">
    <property type="entry name" value="Amidase_3"/>
    <property type="match status" value="1"/>
</dbReference>
<protein>
    <submittedName>
        <fullName evidence="3">N-acetylmuramoyl-L-alanine amidase</fullName>
        <ecNumber evidence="3">3.5.1.28</ecNumber>
    </submittedName>
</protein>
<proteinExistence type="predicted"/>
<dbReference type="PANTHER" id="PTHR30404">
    <property type="entry name" value="N-ACETYLMURAMOYL-L-ALANINE AMIDASE"/>
    <property type="match status" value="1"/>
</dbReference>
<dbReference type="InterPro" id="IPR050695">
    <property type="entry name" value="N-acetylmuramoyl_amidase_3"/>
</dbReference>
<evidence type="ECO:0000313" key="4">
    <source>
        <dbReference type="Proteomes" id="UP001220217"/>
    </source>
</evidence>
<dbReference type="CDD" id="cd02696">
    <property type="entry name" value="MurNAc-LAA"/>
    <property type="match status" value="1"/>
</dbReference>
<dbReference type="Pfam" id="PF19087">
    <property type="entry name" value="DUF5776"/>
    <property type="match status" value="1"/>
</dbReference>
<dbReference type="InterPro" id="IPR044081">
    <property type="entry name" value="DUF5776"/>
</dbReference>
<dbReference type="Gene3D" id="3.40.630.40">
    <property type="entry name" value="Zn-dependent exopeptidases"/>
    <property type="match status" value="1"/>
</dbReference>
<reference evidence="3 4" key="1">
    <citation type="submission" date="2023-02" db="EMBL/GenBank/DDBJ databases">
        <title>Complete genome sequence of Priestia aryabhattai G5MAi6, a methanol-tolerant strain isolated from tap water in Hong Kong.</title>
        <authorList>
            <person name="Leung K.M."/>
            <person name="Lai G.K.K."/>
            <person name="Griffin S.D.J."/>
        </authorList>
    </citation>
    <scope>NUCLEOTIDE SEQUENCE [LARGE SCALE GENOMIC DNA]</scope>
    <source>
        <strain evidence="3 4">G5MAi6</strain>
    </source>
</reference>
<dbReference type="InterPro" id="IPR002508">
    <property type="entry name" value="MurNAc-LAA_cat"/>
</dbReference>
<gene>
    <name evidence="3" type="ORF">PWO00_12760</name>
</gene>
<dbReference type="RefSeq" id="WP_275037485.1">
    <property type="nucleotide sequence ID" value="NZ_CP118718.1"/>
</dbReference>
<evidence type="ECO:0000256" key="1">
    <source>
        <dbReference type="ARBA" id="ARBA00022801"/>
    </source>
</evidence>